<evidence type="ECO:0000313" key="3">
    <source>
        <dbReference type="EMBL" id="MCS5707649.1"/>
    </source>
</evidence>
<dbReference type="RefSeq" id="WP_057623630.1">
    <property type="nucleotide sequence ID" value="NZ_LKHV02000001.1"/>
</dbReference>
<keyword evidence="4" id="KW-1185">Reference proteome</keyword>
<organism evidence="2">
    <name type="scientific">Candidatus Berkiella cookevillensis</name>
    <dbReference type="NCBI Taxonomy" id="437022"/>
    <lineage>
        <taxon>Bacteria</taxon>
        <taxon>Pseudomonadati</taxon>
        <taxon>Pseudomonadota</taxon>
        <taxon>Gammaproteobacteria</taxon>
        <taxon>Candidatus Berkiellales</taxon>
        <taxon>Candidatus Berkiellaceae</taxon>
        <taxon>Candidatus Berkiella</taxon>
    </lineage>
</organism>
<gene>
    <name evidence="3" type="ORF">CC99x_001885</name>
    <name evidence="2" type="ORF">CC99x_00665</name>
</gene>
<dbReference type="Pfam" id="PF10011">
    <property type="entry name" value="DUF2254"/>
    <property type="match status" value="1"/>
</dbReference>
<name>A0A0Q9YRU2_9GAMM</name>
<feature type="transmembrane region" description="Helical" evidence="1">
    <location>
        <begin position="104"/>
        <end position="122"/>
    </location>
</feature>
<feature type="transmembrane region" description="Helical" evidence="1">
    <location>
        <begin position="57"/>
        <end position="83"/>
    </location>
</feature>
<dbReference type="PATRIC" id="fig|1590042.3.peg.683"/>
<evidence type="ECO:0000313" key="4">
    <source>
        <dbReference type="Proteomes" id="UP000051494"/>
    </source>
</evidence>
<dbReference type="EMBL" id="LKHV02000001">
    <property type="protein sequence ID" value="MCS5707649.1"/>
    <property type="molecule type" value="Genomic_DNA"/>
</dbReference>
<dbReference type="Proteomes" id="UP000051494">
    <property type="component" value="Unassembled WGS sequence"/>
</dbReference>
<keyword evidence="1" id="KW-1133">Transmembrane helix</keyword>
<dbReference type="EMBL" id="LKHV01000002">
    <property type="protein sequence ID" value="KRG19652.1"/>
    <property type="molecule type" value="Genomic_DNA"/>
</dbReference>
<feature type="transmembrane region" description="Helical" evidence="1">
    <location>
        <begin position="134"/>
        <end position="154"/>
    </location>
</feature>
<reference evidence="3" key="2">
    <citation type="journal article" date="2016" name="Genome Announc.">
        <title>Draft Genome Sequences of Two Novel Amoeba-Resistant Intranuclear Bacteria, 'Candidatus Berkiella cookevillensis' and 'Candidatus Berkiella aquae'.</title>
        <authorList>
            <person name="Mehari Y.T."/>
            <person name="Arivett B.A."/>
            <person name="Farone A.L."/>
            <person name="Gunderson J.H."/>
            <person name="Farone M.B."/>
        </authorList>
    </citation>
    <scope>NUCLEOTIDE SEQUENCE</scope>
    <source>
        <strain evidence="3">CC99</strain>
    </source>
</reference>
<keyword evidence="1" id="KW-0812">Transmembrane</keyword>
<accession>A0A0Q9YRU2</accession>
<evidence type="ECO:0000313" key="2">
    <source>
        <dbReference type="EMBL" id="KRG19652.1"/>
    </source>
</evidence>
<reference evidence="2" key="1">
    <citation type="submission" date="2015-09" db="EMBL/GenBank/DDBJ databases">
        <title>Draft Genome Sequences of Two Novel Amoeba-resistant Intranuclear Bacteria, Candidatus Berkiella cookevillensis and Candidatus Berkiella aquae.</title>
        <authorList>
            <person name="Mehari Y.T."/>
            <person name="Arivett B.A."/>
            <person name="Farone A.L."/>
            <person name="Gunderson J.H."/>
            <person name="Farone M.B."/>
        </authorList>
    </citation>
    <scope>NUCLEOTIDE SEQUENCE [LARGE SCALE GENOMIC DNA]</scope>
    <source>
        <strain evidence="2">CC99</strain>
    </source>
</reference>
<dbReference type="OrthoDB" id="2955631at2"/>
<feature type="transmembrane region" description="Helical" evidence="1">
    <location>
        <begin position="16"/>
        <end position="37"/>
    </location>
</feature>
<sequence length="419" mass="46279">MISKWQWISRQLSEKLWLRAGLFCIISVICALAGLIIKNYVPINLNFKISAEAIYDVLNIIASSMLAVTIFSLSVMITAYAAAANSATPRSTRLLLTDRTAQNALSTFIGSFLFSLVGIIALKMDIYDENGRLLLFIATIIVIFLVVLMLLRWIEYLSSLGRLGKTIDMVEKAATASIREFCKHPYLGGTPLFKFSNKPEYISIPHPKIGYIQHIDIAALSKVAEQLEYPIYVMSRPGTFNDSLQPVVYLGATTISENDIKKIQNAFIIGGERLFEQDPRFGTIVLTEIASRSLSPAINDPGTAIDVLGTLLRIFTILASASMELEESAKEIKYANVFIPEIPIEDFFSDCFSPIARDGAGMLEVGIRLQKTFHSLASAGDSPFQKAVRNQSQYALAQALATLKIEQDKEVIKSITLSS</sequence>
<keyword evidence="1" id="KW-0472">Membrane</keyword>
<reference evidence="3" key="3">
    <citation type="submission" date="2021-06" db="EMBL/GenBank/DDBJ databases">
        <title>Genomic Description and Analysis of Intracellular Bacteria, Candidatus Berkiella cookevillensis and Candidatus Berkiella aquae.</title>
        <authorList>
            <person name="Kidane D.T."/>
            <person name="Mehari Y.T."/>
            <person name="Rice F.C."/>
            <person name="Arivett B.A."/>
            <person name="Farone A.L."/>
            <person name="Berk S.G."/>
            <person name="Farone M.B."/>
        </authorList>
    </citation>
    <scope>NUCLEOTIDE SEQUENCE</scope>
    <source>
        <strain evidence="3">CC99</strain>
    </source>
</reference>
<dbReference type="STRING" id="437022.CC99x_00665"/>
<dbReference type="InterPro" id="IPR018723">
    <property type="entry name" value="DUF2254_membrane"/>
</dbReference>
<protein>
    <submittedName>
        <fullName evidence="3">DUF2254 domain-containing protein</fullName>
    </submittedName>
</protein>
<comment type="caution">
    <text evidence="2">The sequence shown here is derived from an EMBL/GenBank/DDBJ whole genome shotgun (WGS) entry which is preliminary data.</text>
</comment>
<evidence type="ECO:0000256" key="1">
    <source>
        <dbReference type="SAM" id="Phobius"/>
    </source>
</evidence>
<proteinExistence type="predicted"/>
<dbReference type="AlphaFoldDB" id="A0A0Q9YRU2"/>